<dbReference type="PROSITE" id="PS50158">
    <property type="entry name" value="ZF_CCHC"/>
    <property type="match status" value="1"/>
</dbReference>
<evidence type="ECO:0000313" key="3">
    <source>
        <dbReference type="EMBL" id="KAK2655258.1"/>
    </source>
</evidence>
<protein>
    <recommendedName>
        <fullName evidence="2">CCHC-type domain-containing protein</fullName>
    </recommendedName>
</protein>
<keyword evidence="1" id="KW-0862">Zinc</keyword>
<proteinExistence type="predicted"/>
<dbReference type="InterPro" id="IPR025836">
    <property type="entry name" value="Zn_knuckle_CX2CX4HX4C"/>
</dbReference>
<evidence type="ECO:0000256" key="1">
    <source>
        <dbReference type="PROSITE-ProRule" id="PRU00047"/>
    </source>
</evidence>
<reference evidence="3" key="1">
    <citation type="journal article" date="2023" name="Plant J.">
        <title>Genome sequences and population genomics provide insights into the demographic history, inbreeding, and mutation load of two 'living fossil' tree species of Dipteronia.</title>
        <authorList>
            <person name="Feng Y."/>
            <person name="Comes H.P."/>
            <person name="Chen J."/>
            <person name="Zhu S."/>
            <person name="Lu R."/>
            <person name="Zhang X."/>
            <person name="Li P."/>
            <person name="Qiu J."/>
            <person name="Olsen K.M."/>
            <person name="Qiu Y."/>
        </authorList>
    </citation>
    <scope>NUCLEOTIDE SEQUENCE</scope>
    <source>
        <strain evidence="3">KIB01</strain>
    </source>
</reference>
<keyword evidence="1" id="KW-0479">Metal-binding</keyword>
<comment type="caution">
    <text evidence="3">The sequence shown here is derived from an EMBL/GenBank/DDBJ whole genome shotgun (WGS) entry which is preliminary data.</text>
</comment>
<feature type="domain" description="CCHC-type" evidence="2">
    <location>
        <begin position="59"/>
        <end position="74"/>
    </location>
</feature>
<sequence>MVGEVVEVDVGKSRECSFLRVRVRVNVTKPFQRCVRVDVMGEGEEIVMILRYELLLNHCFWCGRIGHTMQECQEASKGMAVEREVEPPLGTWLRATGLEKLGGQKGRRSNSFYKSPAVCNAHEKTVDRKSGEALLGGSMVFQLQR</sequence>
<accession>A0AAE0CLS7</accession>
<organism evidence="3 4">
    <name type="scientific">Dipteronia dyeriana</name>
    <dbReference type="NCBI Taxonomy" id="168575"/>
    <lineage>
        <taxon>Eukaryota</taxon>
        <taxon>Viridiplantae</taxon>
        <taxon>Streptophyta</taxon>
        <taxon>Embryophyta</taxon>
        <taxon>Tracheophyta</taxon>
        <taxon>Spermatophyta</taxon>
        <taxon>Magnoliopsida</taxon>
        <taxon>eudicotyledons</taxon>
        <taxon>Gunneridae</taxon>
        <taxon>Pentapetalae</taxon>
        <taxon>rosids</taxon>
        <taxon>malvids</taxon>
        <taxon>Sapindales</taxon>
        <taxon>Sapindaceae</taxon>
        <taxon>Hippocastanoideae</taxon>
        <taxon>Acereae</taxon>
        <taxon>Dipteronia</taxon>
    </lineage>
</organism>
<dbReference type="EMBL" id="JANJYI010000003">
    <property type="protein sequence ID" value="KAK2655258.1"/>
    <property type="molecule type" value="Genomic_DNA"/>
</dbReference>
<dbReference type="Proteomes" id="UP001280121">
    <property type="component" value="Unassembled WGS sequence"/>
</dbReference>
<dbReference type="Pfam" id="PF14392">
    <property type="entry name" value="zf-CCHC_4"/>
    <property type="match status" value="1"/>
</dbReference>
<dbReference type="GO" id="GO:0008270">
    <property type="term" value="F:zinc ion binding"/>
    <property type="evidence" value="ECO:0007669"/>
    <property type="project" value="UniProtKB-KW"/>
</dbReference>
<keyword evidence="4" id="KW-1185">Reference proteome</keyword>
<dbReference type="InterPro" id="IPR040256">
    <property type="entry name" value="At4g02000-like"/>
</dbReference>
<dbReference type="PANTHER" id="PTHR31286:SF167">
    <property type="entry name" value="OS09G0268800 PROTEIN"/>
    <property type="match status" value="1"/>
</dbReference>
<gene>
    <name evidence="3" type="ORF">Ddye_008310</name>
</gene>
<dbReference type="GO" id="GO:0003676">
    <property type="term" value="F:nucleic acid binding"/>
    <property type="evidence" value="ECO:0007669"/>
    <property type="project" value="InterPro"/>
</dbReference>
<dbReference type="InterPro" id="IPR001878">
    <property type="entry name" value="Znf_CCHC"/>
</dbReference>
<evidence type="ECO:0000259" key="2">
    <source>
        <dbReference type="PROSITE" id="PS50158"/>
    </source>
</evidence>
<name>A0AAE0CLS7_9ROSI</name>
<keyword evidence="1" id="KW-0863">Zinc-finger</keyword>
<dbReference type="PANTHER" id="PTHR31286">
    <property type="entry name" value="GLYCINE-RICH CELL WALL STRUCTURAL PROTEIN 1.8-LIKE"/>
    <property type="match status" value="1"/>
</dbReference>
<evidence type="ECO:0000313" key="4">
    <source>
        <dbReference type="Proteomes" id="UP001280121"/>
    </source>
</evidence>
<dbReference type="AlphaFoldDB" id="A0AAE0CLS7"/>